<dbReference type="RefSeq" id="WP_077866381.1">
    <property type="nucleotide sequence ID" value="NZ_LZYZ01000006.1"/>
</dbReference>
<feature type="transmembrane region" description="Helical" evidence="1">
    <location>
        <begin position="270"/>
        <end position="291"/>
    </location>
</feature>
<feature type="transmembrane region" description="Helical" evidence="1">
    <location>
        <begin position="190"/>
        <end position="214"/>
    </location>
</feature>
<feature type="transmembrane region" description="Helical" evidence="1">
    <location>
        <begin position="12"/>
        <end position="32"/>
    </location>
</feature>
<keyword evidence="1" id="KW-1133">Transmembrane helix</keyword>
<organism evidence="3 4">
    <name type="scientific">Clostridium saccharobutylicum</name>
    <dbReference type="NCBI Taxonomy" id="169679"/>
    <lineage>
        <taxon>Bacteria</taxon>
        <taxon>Bacillati</taxon>
        <taxon>Bacillota</taxon>
        <taxon>Clostridia</taxon>
        <taxon>Eubacteriales</taxon>
        <taxon>Clostridiaceae</taxon>
        <taxon>Clostridium</taxon>
    </lineage>
</organism>
<evidence type="ECO:0000259" key="2">
    <source>
        <dbReference type="Pfam" id="PF13231"/>
    </source>
</evidence>
<dbReference type="STRING" id="169679.CSACC_24610"/>
<feature type="transmembrane region" description="Helical" evidence="1">
    <location>
        <begin position="401"/>
        <end position="424"/>
    </location>
</feature>
<comment type="caution">
    <text evidence="3">The sequence shown here is derived from an EMBL/GenBank/DDBJ whole genome shotgun (WGS) entry which is preliminary data.</text>
</comment>
<reference evidence="3 4" key="1">
    <citation type="submission" date="2016-05" db="EMBL/GenBank/DDBJ databases">
        <title>Microbial solvent formation.</title>
        <authorList>
            <person name="Poehlein A."/>
            <person name="Montoya Solano J.D."/>
            <person name="Flitsch S."/>
            <person name="Krabben P."/>
            <person name="Duerre P."/>
            <person name="Daniel R."/>
        </authorList>
    </citation>
    <scope>NUCLEOTIDE SEQUENCE [LARGE SCALE GENOMIC DNA]</scope>
    <source>
        <strain evidence="3 4">L1-8</strain>
    </source>
</reference>
<keyword evidence="1" id="KW-0812">Transmembrane</keyword>
<dbReference type="Proteomes" id="UP000191154">
    <property type="component" value="Unassembled WGS sequence"/>
</dbReference>
<gene>
    <name evidence="3" type="ORF">CLOSAC_33270</name>
</gene>
<feature type="transmembrane region" description="Helical" evidence="1">
    <location>
        <begin position="38"/>
        <end position="57"/>
    </location>
</feature>
<dbReference type="Pfam" id="PF13231">
    <property type="entry name" value="PMT_2"/>
    <property type="match status" value="1"/>
</dbReference>
<proteinExistence type="predicted"/>
<dbReference type="AlphaFoldDB" id="A0A1S8N2G2"/>
<dbReference type="EMBL" id="LZYZ01000006">
    <property type="protein sequence ID" value="OOM10706.1"/>
    <property type="molecule type" value="Genomic_DNA"/>
</dbReference>
<feature type="transmembrane region" description="Helical" evidence="1">
    <location>
        <begin position="69"/>
        <end position="86"/>
    </location>
</feature>
<evidence type="ECO:0000256" key="1">
    <source>
        <dbReference type="SAM" id="Phobius"/>
    </source>
</evidence>
<dbReference type="InterPro" id="IPR038731">
    <property type="entry name" value="RgtA/B/C-like"/>
</dbReference>
<feature type="domain" description="Glycosyltransferase RgtA/B/C/D-like" evidence="2">
    <location>
        <begin position="133"/>
        <end position="281"/>
    </location>
</feature>
<feature type="transmembrane region" description="Helical" evidence="1">
    <location>
        <begin position="147"/>
        <end position="170"/>
    </location>
</feature>
<feature type="transmembrane region" description="Helical" evidence="1">
    <location>
        <begin position="459"/>
        <end position="478"/>
    </location>
</feature>
<evidence type="ECO:0000313" key="3">
    <source>
        <dbReference type="EMBL" id="OOM10706.1"/>
    </source>
</evidence>
<feature type="transmembrane region" description="Helical" evidence="1">
    <location>
        <begin position="436"/>
        <end position="453"/>
    </location>
</feature>
<evidence type="ECO:0000313" key="4">
    <source>
        <dbReference type="Proteomes" id="UP000191154"/>
    </source>
</evidence>
<sequence length="492" mass="55991">MTKLIKKFTTFMHVSLIFLLVIDIVVGIGLAGVSIQGFNISTLVFGFIAILAFFLGYKFINMNMSSRNKLLLILIIGFSLRVLWILNVNSIPTSDFKVIYDNAGNFINGDRSIFYGTSYIGRFPHLTIITLYISLIRYVFPISNLLVIKIINLISSMIVLILINLIINALYKNKNYALIGTLIGTIFPPFISYVGVFCSENLAMPLYLLSIYLFLTAMKSKDKIKFFILCGVTLGIGNLFRMVATIVLIAYLIYILIYYKDTLLVKVKNIALIIVSYVIIICSVSSILQILKITEYPLWKGSEPKITNVLKGTNYNSFGAWNEEDAKIIEDNIDDYDKLEDLSKKIIRERLTSTSIFKLGIFYLEKFSLVWSTGDCSGVLWSQKDIDESTIKFPVKEIKNINVPLSTTFQIIYILILALVLFGLLNKNNLENIKEINLFYLIFCGYGCMYLITEAQPRYSYIACWIFIILSINGLDYLKIFKSSSITYNESL</sequence>
<protein>
    <recommendedName>
        <fullName evidence="2">Glycosyltransferase RgtA/B/C/D-like domain-containing protein</fullName>
    </recommendedName>
</protein>
<accession>A0A1S8N2G2</accession>
<keyword evidence="1" id="KW-0472">Membrane</keyword>
<feature type="transmembrane region" description="Helical" evidence="1">
    <location>
        <begin position="226"/>
        <end position="258"/>
    </location>
</feature>
<feature type="transmembrane region" description="Helical" evidence="1">
    <location>
        <begin position="119"/>
        <end position="140"/>
    </location>
</feature>
<name>A0A1S8N2G2_CLOSA</name>